<organism evidence="4 5">
    <name type="scientific">Duganella vulcania</name>
    <dbReference type="NCBI Taxonomy" id="2692166"/>
    <lineage>
        <taxon>Bacteria</taxon>
        <taxon>Pseudomonadati</taxon>
        <taxon>Pseudomonadota</taxon>
        <taxon>Betaproteobacteria</taxon>
        <taxon>Burkholderiales</taxon>
        <taxon>Oxalobacteraceae</taxon>
        <taxon>Telluria group</taxon>
        <taxon>Duganella</taxon>
    </lineage>
</organism>
<dbReference type="Gene3D" id="3.40.50.1820">
    <property type="entry name" value="alpha/beta hydrolase"/>
    <property type="match status" value="1"/>
</dbReference>
<name>A0A845G5I4_9BURK</name>
<protein>
    <submittedName>
        <fullName evidence="4">Alpha/beta fold hydrolase</fullName>
    </submittedName>
</protein>
<keyword evidence="2" id="KW-0732">Signal</keyword>
<dbReference type="InterPro" id="IPR001375">
    <property type="entry name" value="Peptidase_S9_cat"/>
</dbReference>
<dbReference type="GO" id="GO:0006508">
    <property type="term" value="P:proteolysis"/>
    <property type="evidence" value="ECO:0007669"/>
    <property type="project" value="InterPro"/>
</dbReference>
<proteinExistence type="predicted"/>
<dbReference type="Pfam" id="PF00326">
    <property type="entry name" value="Peptidase_S9"/>
    <property type="match status" value="1"/>
</dbReference>
<evidence type="ECO:0000259" key="3">
    <source>
        <dbReference type="Pfam" id="PF00326"/>
    </source>
</evidence>
<evidence type="ECO:0000256" key="2">
    <source>
        <dbReference type="SAM" id="SignalP"/>
    </source>
</evidence>
<accession>A0A845G5I4</accession>
<dbReference type="SUPFAM" id="SSF82171">
    <property type="entry name" value="DPP6 N-terminal domain-like"/>
    <property type="match status" value="1"/>
</dbReference>
<dbReference type="InterPro" id="IPR002470">
    <property type="entry name" value="Peptidase_S9A"/>
</dbReference>
<dbReference type="RefSeq" id="WP_161097915.1">
    <property type="nucleotide sequence ID" value="NZ_WWCW01000059.1"/>
</dbReference>
<evidence type="ECO:0000313" key="5">
    <source>
        <dbReference type="Proteomes" id="UP000470302"/>
    </source>
</evidence>
<keyword evidence="1 4" id="KW-0378">Hydrolase</keyword>
<feature type="chain" id="PRO_5032816873" evidence="2">
    <location>
        <begin position="21"/>
        <end position="631"/>
    </location>
</feature>
<sequence length="631" mass="69371">MKGISAAILALLVASRAALGGALTVEQAVDPLSTYALSLSPDGKHIVGIGYNINNSGLILYDTATLTPRMIYEGKHVVEGFWSFQKAPVAVTWVDNDLLAVDYGVEAESIRLDGKKVADLGEEVIGKAERGNAPSPNMLVYTDREDGDVGLVNARTGALRKFSYPRGKAINWAFDKRGELRAVTLVNSAFWSDVSKVSNWYKPSAGAEWEKLAEFSITEDYWVPLYVPDEADSLVVSSRAGRDTYAIHAYDTKHRALGELMAGHPTVDIVNVSGIDQSSFEQVSTRGMKPQQIWFDPAWDAVQQAIDQALPKRFNQISGNPKGMVLVRSTSDVDPGSWYLLDATSGELRLICMSKPKLAGVDMRPMETFKYAAADGLSIPAFLTKPSDKPGAVPLVVLIHGGPTARDYWGWNEEVQILAAHGYAVFQPQFRGSSGFGRRFQEAGFGQWGLSMQDDITAGVEYLIKQGIADPKRICIAGASYGGYAALWGLVKTPDLYRCGVSFAGVSDIEFMFHDRSDRTGNKVTRELMLARIGDARSNKERFDDVSPLKHADRIKAPVLIMHGKEDVRVPIAHAEKMKEALEARQKKVQWLSFEREGHGLQYVHNEIAYYKTLLEFLDKYIGPANVGAAP</sequence>
<evidence type="ECO:0000313" key="4">
    <source>
        <dbReference type="EMBL" id="MYM88920.1"/>
    </source>
</evidence>
<dbReference type="AlphaFoldDB" id="A0A845G5I4"/>
<gene>
    <name evidence="4" type="ORF">GTP91_17280</name>
</gene>
<feature type="domain" description="Peptidase S9 prolyl oligopeptidase catalytic" evidence="3">
    <location>
        <begin position="412"/>
        <end position="623"/>
    </location>
</feature>
<dbReference type="SUPFAM" id="SSF53474">
    <property type="entry name" value="alpha/beta-Hydrolases"/>
    <property type="match status" value="1"/>
</dbReference>
<evidence type="ECO:0000256" key="1">
    <source>
        <dbReference type="ARBA" id="ARBA00022801"/>
    </source>
</evidence>
<dbReference type="Proteomes" id="UP000470302">
    <property type="component" value="Unassembled WGS sequence"/>
</dbReference>
<dbReference type="GO" id="GO:0004252">
    <property type="term" value="F:serine-type endopeptidase activity"/>
    <property type="evidence" value="ECO:0007669"/>
    <property type="project" value="InterPro"/>
</dbReference>
<dbReference type="EMBL" id="WWCW01000059">
    <property type="protein sequence ID" value="MYM88920.1"/>
    <property type="molecule type" value="Genomic_DNA"/>
</dbReference>
<dbReference type="PANTHER" id="PTHR42776">
    <property type="entry name" value="SERINE PEPTIDASE S9 FAMILY MEMBER"/>
    <property type="match status" value="1"/>
</dbReference>
<dbReference type="PRINTS" id="PR00862">
    <property type="entry name" value="PROLIGOPTASE"/>
</dbReference>
<feature type="signal peptide" evidence="2">
    <location>
        <begin position="1"/>
        <end position="20"/>
    </location>
</feature>
<dbReference type="InterPro" id="IPR029058">
    <property type="entry name" value="AB_hydrolase_fold"/>
</dbReference>
<comment type="caution">
    <text evidence="4">The sequence shown here is derived from an EMBL/GenBank/DDBJ whole genome shotgun (WGS) entry which is preliminary data.</text>
</comment>
<reference evidence="4 5" key="1">
    <citation type="submission" date="2020-01" db="EMBL/GenBank/DDBJ databases">
        <title>Novel species isolated from a subtropical stream in China.</title>
        <authorList>
            <person name="Lu H."/>
        </authorList>
    </citation>
    <scope>NUCLEOTIDE SEQUENCE [LARGE SCALE GENOMIC DNA]</scope>
    <source>
        <strain evidence="4 5">FT82W</strain>
    </source>
</reference>
<dbReference type="PANTHER" id="PTHR42776:SF27">
    <property type="entry name" value="DIPEPTIDYL PEPTIDASE FAMILY MEMBER 6"/>
    <property type="match status" value="1"/>
</dbReference>